<dbReference type="InterPro" id="IPR001466">
    <property type="entry name" value="Beta-lactam-related"/>
</dbReference>
<dbReference type="SUPFAM" id="SSF56601">
    <property type="entry name" value="beta-lactamase/transpeptidase-like"/>
    <property type="match status" value="1"/>
</dbReference>
<dbReference type="eggNOG" id="COG1680">
    <property type="taxonomic scope" value="Bacteria"/>
</dbReference>
<dbReference type="PANTHER" id="PTHR43283">
    <property type="entry name" value="BETA-LACTAMASE-RELATED"/>
    <property type="match status" value="1"/>
</dbReference>
<evidence type="ECO:0000259" key="2">
    <source>
        <dbReference type="Pfam" id="PF00144"/>
    </source>
</evidence>
<dbReference type="RefSeq" id="WP_013257596.1">
    <property type="nucleotide sequence ID" value="NC_014365.1"/>
</dbReference>
<reference evidence="3 4" key="1">
    <citation type="journal article" date="2010" name="Stand. Genomic Sci.">
        <title>Complete genome sequence of Desulfarculus baarsii type strain (2st14).</title>
        <authorList>
            <person name="Sun H."/>
            <person name="Spring S."/>
            <person name="Lapidus A."/>
            <person name="Davenport K."/>
            <person name="Del Rio T.G."/>
            <person name="Tice H."/>
            <person name="Nolan M."/>
            <person name="Copeland A."/>
            <person name="Cheng J.F."/>
            <person name="Lucas S."/>
            <person name="Tapia R."/>
            <person name="Goodwin L."/>
            <person name="Pitluck S."/>
            <person name="Ivanova N."/>
            <person name="Pagani I."/>
            <person name="Mavromatis K."/>
            <person name="Ovchinnikova G."/>
            <person name="Pati A."/>
            <person name="Chen A."/>
            <person name="Palaniappan K."/>
            <person name="Hauser L."/>
            <person name="Chang Y.J."/>
            <person name="Jeffries C.D."/>
            <person name="Detter J.C."/>
            <person name="Han C."/>
            <person name="Rohde M."/>
            <person name="Brambilla E."/>
            <person name="Goker M."/>
            <person name="Woyke T."/>
            <person name="Bristow J."/>
            <person name="Eisen J.A."/>
            <person name="Markowitz V."/>
            <person name="Hugenholtz P."/>
            <person name="Kyrpides N.C."/>
            <person name="Klenk H.P."/>
            <person name="Land M."/>
        </authorList>
    </citation>
    <scope>NUCLEOTIDE SEQUENCE [LARGE SCALE GENOMIC DNA]</scope>
    <source>
        <strain evidence="4">ATCC 33931 / DSM 2075 / LMG 7858 / VKM B-1802 / 2st14</strain>
    </source>
</reference>
<dbReference type="Gene3D" id="3.40.710.10">
    <property type="entry name" value="DD-peptidase/beta-lactamase superfamily"/>
    <property type="match status" value="1"/>
</dbReference>
<keyword evidence="4" id="KW-1185">Reference proteome</keyword>
<protein>
    <submittedName>
        <fullName evidence="3">Beta-lactamase</fullName>
    </submittedName>
</protein>
<sequence>MIEKLQAMLDDGVARGVAPAMVLHLWQGSEAGCRLSAGAAEPDTYFDLASLTKPLATALLAFDLAADGVLPLEATLGQVWGDVTPPDKRPISVAHLLCHASGLPAHRPFYQALEKLAAPSARRGLLKAMLLNEPLEAPPGARAVYSDLGYMLLGLLLEEAAGVLLETAVAQTHARLGLSDAPRFNPTGGPAPIALSRIAPCGPLPGRPLIHGQVEDENAFAMGGVAGHSGLFGASAQVVALMAAMARLTAGEGPWPAQIVAPLFHVDAATPGSTRTAGLDTPCGPESAAGPNAPAGVVGHLGFTGVSMWLHPASRRGVVLLTNRVALGRANDAIGPFRRQVHQLAWRALGETS</sequence>
<dbReference type="MEROPS" id="S12.950"/>
<dbReference type="HOGENOM" id="CLU_020027_1_1_7"/>
<dbReference type="Pfam" id="PF00144">
    <property type="entry name" value="Beta-lactamase"/>
    <property type="match status" value="1"/>
</dbReference>
<dbReference type="AlphaFoldDB" id="E1QF05"/>
<evidence type="ECO:0000313" key="4">
    <source>
        <dbReference type="Proteomes" id="UP000009047"/>
    </source>
</evidence>
<dbReference type="Proteomes" id="UP000009047">
    <property type="component" value="Chromosome"/>
</dbReference>
<proteinExistence type="predicted"/>
<dbReference type="EMBL" id="CP002085">
    <property type="protein sequence ID" value="ADK84141.1"/>
    <property type="molecule type" value="Genomic_DNA"/>
</dbReference>
<dbReference type="GO" id="GO:0016787">
    <property type="term" value="F:hydrolase activity"/>
    <property type="evidence" value="ECO:0007669"/>
    <property type="project" value="UniProtKB-KW"/>
</dbReference>
<dbReference type="PANTHER" id="PTHR43283:SF11">
    <property type="entry name" value="BETA-LACTAMASE-RELATED DOMAIN-CONTAINING PROTEIN"/>
    <property type="match status" value="1"/>
</dbReference>
<evidence type="ECO:0000256" key="1">
    <source>
        <dbReference type="ARBA" id="ARBA00022801"/>
    </source>
</evidence>
<organism evidence="3 4">
    <name type="scientific">Desulfarculus baarsii (strain ATCC 33931 / DSM 2075 / LMG 7858 / VKM B-1802 / 2st14)</name>
    <dbReference type="NCBI Taxonomy" id="644282"/>
    <lineage>
        <taxon>Bacteria</taxon>
        <taxon>Pseudomonadati</taxon>
        <taxon>Thermodesulfobacteriota</taxon>
        <taxon>Desulfarculia</taxon>
        <taxon>Desulfarculales</taxon>
        <taxon>Desulfarculaceae</taxon>
        <taxon>Desulfarculus</taxon>
    </lineage>
</organism>
<feature type="domain" description="Beta-lactamase-related" evidence="2">
    <location>
        <begin position="6"/>
        <end position="333"/>
    </location>
</feature>
<evidence type="ECO:0000313" key="3">
    <source>
        <dbReference type="EMBL" id="ADK84141.1"/>
    </source>
</evidence>
<accession>E1QF05</accession>
<dbReference type="OrthoDB" id="9809635at2"/>
<name>E1QF05_DESB2</name>
<dbReference type="STRING" id="644282.Deba_0769"/>
<gene>
    <name evidence="3" type="ordered locus">Deba_0769</name>
</gene>
<dbReference type="InterPro" id="IPR050789">
    <property type="entry name" value="Diverse_Enzym_Activities"/>
</dbReference>
<keyword evidence="1" id="KW-0378">Hydrolase</keyword>
<dbReference type="KEGG" id="dbr:Deba_0769"/>
<dbReference type="InterPro" id="IPR012338">
    <property type="entry name" value="Beta-lactam/transpept-like"/>
</dbReference>